<protein>
    <recommendedName>
        <fullName evidence="3">Phosphocarrier protein HPr</fullName>
    </recommendedName>
</protein>
<evidence type="ECO:0000256" key="5">
    <source>
        <dbReference type="ARBA" id="ARBA00022683"/>
    </source>
</evidence>
<proteinExistence type="predicted"/>
<sequence>MSERNVTIGSPVGLHARPAAAFVKAVAAAGIPVTVARVGGTPVDARSILAVLSLNVGQGDQVVLAAEGPTADSVLDDLATLLEQE</sequence>
<dbReference type="Pfam" id="PF00381">
    <property type="entry name" value="PTS-HPr"/>
    <property type="match status" value="1"/>
</dbReference>
<evidence type="ECO:0000256" key="3">
    <source>
        <dbReference type="ARBA" id="ARBA00020422"/>
    </source>
</evidence>
<dbReference type="NCBIfam" id="TIGR01003">
    <property type="entry name" value="PTS_HPr_family"/>
    <property type="match status" value="1"/>
</dbReference>
<gene>
    <name evidence="7" type="ORF">V1633_30740</name>
</gene>
<dbReference type="Gene3D" id="3.30.1340.10">
    <property type="entry name" value="HPr-like"/>
    <property type="match status" value="1"/>
</dbReference>
<dbReference type="Proteomes" id="UP001332243">
    <property type="component" value="Unassembled WGS sequence"/>
</dbReference>
<dbReference type="RefSeq" id="WP_331217807.1">
    <property type="nucleotide sequence ID" value="NZ_JAZGQK010000032.1"/>
</dbReference>
<dbReference type="PANTHER" id="PTHR33705:SF2">
    <property type="entry name" value="PHOSPHOCARRIER PROTEIN NPR"/>
    <property type="match status" value="1"/>
</dbReference>
<evidence type="ECO:0000259" key="6">
    <source>
        <dbReference type="PROSITE" id="PS51350"/>
    </source>
</evidence>
<dbReference type="PANTHER" id="PTHR33705">
    <property type="entry name" value="PHOSPHOCARRIER PROTEIN HPR"/>
    <property type="match status" value="1"/>
</dbReference>
<evidence type="ECO:0000313" key="7">
    <source>
        <dbReference type="EMBL" id="MEE6262867.1"/>
    </source>
</evidence>
<accession>A0ABU7S2C1</accession>
<keyword evidence="8" id="KW-1185">Reference proteome</keyword>
<dbReference type="EMBL" id="JAZGQK010000032">
    <property type="protein sequence ID" value="MEE6262867.1"/>
    <property type="molecule type" value="Genomic_DNA"/>
</dbReference>
<evidence type="ECO:0000256" key="1">
    <source>
        <dbReference type="ARBA" id="ARBA00003681"/>
    </source>
</evidence>
<name>A0ABU7S2C1_9ACTN</name>
<dbReference type="InterPro" id="IPR035895">
    <property type="entry name" value="HPr-like_sf"/>
</dbReference>
<dbReference type="InterPro" id="IPR000032">
    <property type="entry name" value="HPr-like"/>
</dbReference>
<reference evidence="7 8" key="1">
    <citation type="submission" date="2024-01" db="EMBL/GenBank/DDBJ databases">
        <title>Genome insights into Plantactinospora sonchi sp. nov.</title>
        <authorList>
            <person name="Wang L."/>
        </authorList>
    </citation>
    <scope>NUCLEOTIDE SEQUENCE [LARGE SCALE GENOMIC DNA]</scope>
    <source>
        <strain evidence="7 8">NEAU-QY2</strain>
    </source>
</reference>
<dbReference type="SUPFAM" id="SSF55594">
    <property type="entry name" value="HPr-like"/>
    <property type="match status" value="1"/>
</dbReference>
<dbReference type="InterPro" id="IPR050399">
    <property type="entry name" value="HPr"/>
</dbReference>
<dbReference type="CDD" id="cd00367">
    <property type="entry name" value="PTS-HPr_like"/>
    <property type="match status" value="1"/>
</dbReference>
<evidence type="ECO:0000313" key="8">
    <source>
        <dbReference type="Proteomes" id="UP001332243"/>
    </source>
</evidence>
<feature type="domain" description="HPr" evidence="6">
    <location>
        <begin position="1"/>
        <end position="85"/>
    </location>
</feature>
<keyword evidence="4" id="KW-0963">Cytoplasm</keyword>
<dbReference type="PROSITE" id="PS00369">
    <property type="entry name" value="PTS_HPR_HIS"/>
    <property type="match status" value="1"/>
</dbReference>
<organism evidence="7 8">
    <name type="scientific">Plantactinospora sonchi</name>
    <dbReference type="NCBI Taxonomy" id="1544735"/>
    <lineage>
        <taxon>Bacteria</taxon>
        <taxon>Bacillati</taxon>
        <taxon>Actinomycetota</taxon>
        <taxon>Actinomycetes</taxon>
        <taxon>Micromonosporales</taxon>
        <taxon>Micromonosporaceae</taxon>
        <taxon>Plantactinospora</taxon>
    </lineage>
</organism>
<dbReference type="InterPro" id="IPR001020">
    <property type="entry name" value="PTS_HPr_His_P_site"/>
</dbReference>
<comment type="subcellular location">
    <subcellularLocation>
        <location evidence="2">Cytoplasm</location>
    </subcellularLocation>
</comment>
<comment type="function">
    <text evidence="1">General (non sugar-specific) component of the phosphoenolpyruvate-dependent sugar phosphotransferase system (sugar PTS). This major carbohydrate active-transport system catalyzes the phosphorylation of incoming sugar substrates concomitantly with their translocation across the cell membrane. The phosphoryl group from phosphoenolpyruvate (PEP) is transferred to the phosphoryl carrier protein HPr by enzyme I. Phospho-HPr then transfers it to the PTS EIIA domain.</text>
</comment>
<evidence type="ECO:0000256" key="4">
    <source>
        <dbReference type="ARBA" id="ARBA00022490"/>
    </source>
</evidence>
<keyword evidence="5" id="KW-0598">Phosphotransferase system</keyword>
<comment type="caution">
    <text evidence="7">The sequence shown here is derived from an EMBL/GenBank/DDBJ whole genome shotgun (WGS) entry which is preliminary data.</text>
</comment>
<dbReference type="PROSITE" id="PS51350">
    <property type="entry name" value="PTS_HPR_DOM"/>
    <property type="match status" value="1"/>
</dbReference>
<dbReference type="PRINTS" id="PR00107">
    <property type="entry name" value="PHOSPHOCPHPR"/>
</dbReference>
<evidence type="ECO:0000256" key="2">
    <source>
        <dbReference type="ARBA" id="ARBA00004496"/>
    </source>
</evidence>